<dbReference type="InterPro" id="IPR056693">
    <property type="entry name" value="DUF7791"/>
</dbReference>
<dbReference type="InterPro" id="IPR027417">
    <property type="entry name" value="P-loop_NTPase"/>
</dbReference>
<dbReference type="OrthoDB" id="443402at2759"/>
<evidence type="ECO:0000259" key="2">
    <source>
        <dbReference type="Pfam" id="PF24883"/>
    </source>
</evidence>
<feature type="domain" description="DUF7791" evidence="3">
    <location>
        <begin position="531"/>
        <end position="666"/>
    </location>
</feature>
<dbReference type="Proteomes" id="UP001140502">
    <property type="component" value="Unassembled WGS sequence"/>
</dbReference>
<organism evidence="4 5">
    <name type="scientific">Fusarium piperis</name>
    <dbReference type="NCBI Taxonomy" id="1435070"/>
    <lineage>
        <taxon>Eukaryota</taxon>
        <taxon>Fungi</taxon>
        <taxon>Dikarya</taxon>
        <taxon>Ascomycota</taxon>
        <taxon>Pezizomycotina</taxon>
        <taxon>Sordariomycetes</taxon>
        <taxon>Hypocreomycetidae</taxon>
        <taxon>Hypocreales</taxon>
        <taxon>Nectriaceae</taxon>
        <taxon>Fusarium</taxon>
        <taxon>Fusarium solani species complex</taxon>
    </lineage>
</organism>
<feature type="domain" description="Nephrocystin 3-like N-terminal" evidence="2">
    <location>
        <begin position="239"/>
        <end position="422"/>
    </location>
</feature>
<protein>
    <recommendedName>
        <fullName evidence="6">NACHT domain-containing protein</fullName>
    </recommendedName>
</protein>
<dbReference type="Gene3D" id="3.40.50.300">
    <property type="entry name" value="P-loop containing nucleotide triphosphate hydrolases"/>
    <property type="match status" value="1"/>
</dbReference>
<dbReference type="PANTHER" id="PTHR10039:SF5">
    <property type="entry name" value="NACHT DOMAIN-CONTAINING PROTEIN"/>
    <property type="match status" value="1"/>
</dbReference>
<accession>A0A9W8W5T0</accession>
<dbReference type="Pfam" id="PF25053">
    <property type="entry name" value="DUF7791"/>
    <property type="match status" value="1"/>
</dbReference>
<gene>
    <name evidence="4" type="ORF">N0V84_009719</name>
</gene>
<dbReference type="SUPFAM" id="SSF52540">
    <property type="entry name" value="P-loop containing nucleoside triphosphate hydrolases"/>
    <property type="match status" value="1"/>
</dbReference>
<dbReference type="InterPro" id="IPR056884">
    <property type="entry name" value="NPHP3-like_N"/>
</dbReference>
<evidence type="ECO:0000313" key="5">
    <source>
        <dbReference type="Proteomes" id="UP001140502"/>
    </source>
</evidence>
<evidence type="ECO:0000259" key="3">
    <source>
        <dbReference type="Pfam" id="PF25053"/>
    </source>
</evidence>
<keyword evidence="5" id="KW-1185">Reference proteome</keyword>
<reference evidence="4" key="1">
    <citation type="submission" date="2022-10" db="EMBL/GenBank/DDBJ databases">
        <title>Tapping the CABI collections for fungal endophytes: first genome assemblies for Collariella, Neodidymelliopsis, Ascochyta clinopodiicola, Didymella pomorum, Didymosphaeria variabile, Neocosmospora piperis and Neocucurbitaria cava.</title>
        <authorList>
            <person name="Hill R."/>
        </authorList>
    </citation>
    <scope>NUCLEOTIDE SEQUENCE</scope>
    <source>
        <strain evidence="4">IMI 366586</strain>
    </source>
</reference>
<proteinExistence type="predicted"/>
<evidence type="ECO:0000256" key="1">
    <source>
        <dbReference type="ARBA" id="ARBA00022737"/>
    </source>
</evidence>
<comment type="caution">
    <text evidence="4">The sequence shown here is derived from an EMBL/GenBank/DDBJ whole genome shotgun (WGS) entry which is preliminary data.</text>
</comment>
<dbReference type="PANTHER" id="PTHR10039">
    <property type="entry name" value="AMELOGENIN"/>
    <property type="match status" value="1"/>
</dbReference>
<sequence length="928" mass="105905">MAELAAIALAGNVLQFLEVGIKLTKTARKAYKSKSGLIEEDEEFLANTKLIQSLAGVISQHQSASERNLVTGIDESLRNTARACSKYSTDLIALLEHLRIESGGNRAWETIRALMLRRQRNAEIEVLQGKLVNARRDLIFTLTTASHSQQSAILTVVRQLKNQNAELEANTTTKLKSIESLLQETDVSDTDVVAKIVSRLNQLADEARQVQQQHGILRSLLFLTIKQRHSAIQDCHKATFDWIFSKKKTGFCDWLETGNGFFWVKGKAGSGKSTLMKFITSHDSTRSKLQIWGAGKRVITASHFFWNAGNSMQKSLTGLFRTILYQVLKACPELIEIVCASRWEPSSDPSVPTEPWDEAELVSAFKTLSCQKSLTLKFCFFIDGLDEFTAGGHRYTGTFEELLDPLRALASSDSIKICVSSRPWDAFEKEFSKSKWKIQLEDLTREDIRRYVKEELGADSRFQALSRTDGRCGQIPDIIVKRAQGVFLWVYLVVNSLKQGLFNDDDYSDLQQRLDELPDDLQRYFEHMLQSIEAIYWDKTTRIFRAVVCAEQSLPLLGFGFLDQEMDNPGYAITMQTRPLSEVERDEACQRLKTRLNARCRDLLYVTNNVGETGVFRYQVDFLHRTVRDFFLDTGVLDDIMQQRPTKSFDPHLSLCKIMLGLSKIMATDKLNSQVYNHLFTLADSLMYYARNVEETHARVYEEEEHCENQESVTELFDILDELDRLNSERLGHLGLHWTNIKDPPKGTFQEWRKKTFLAAAIQAGLLMYVEDRLRKNPSELQQKGGRPLLDYALRPTMVTPRRMLDQEQGPVLPIVKLLLEHGADPNARIYIYDQRTPWELFLWTCYQHVKANQGSKSIVEDLGTTIQVMISHGARGNCSVQIRDDAYAGVIEVACRMGLPPYQVDRIQELIQKQTQSLFSFFLSLVF</sequence>
<dbReference type="EMBL" id="JAPEUR010000276">
    <property type="protein sequence ID" value="KAJ4312865.1"/>
    <property type="molecule type" value="Genomic_DNA"/>
</dbReference>
<evidence type="ECO:0008006" key="6">
    <source>
        <dbReference type="Google" id="ProtNLM"/>
    </source>
</evidence>
<name>A0A9W8W5T0_9HYPO</name>
<dbReference type="AlphaFoldDB" id="A0A9W8W5T0"/>
<evidence type="ECO:0000313" key="4">
    <source>
        <dbReference type="EMBL" id="KAJ4312865.1"/>
    </source>
</evidence>
<keyword evidence="1" id="KW-0677">Repeat</keyword>
<dbReference type="Pfam" id="PF24883">
    <property type="entry name" value="NPHP3_N"/>
    <property type="match status" value="1"/>
</dbReference>